<dbReference type="Proteomes" id="UP001238088">
    <property type="component" value="Unassembled WGS sequence"/>
</dbReference>
<proteinExistence type="predicted"/>
<keyword evidence="3" id="KW-1185">Reference proteome</keyword>
<dbReference type="EMBL" id="JAUSUB010000034">
    <property type="protein sequence ID" value="MDQ0273165.1"/>
    <property type="molecule type" value="Genomic_DNA"/>
</dbReference>
<protein>
    <submittedName>
        <fullName evidence="2">Uncharacterized protein</fullName>
    </submittedName>
</protein>
<feature type="region of interest" description="Disordered" evidence="1">
    <location>
        <begin position="1"/>
        <end position="45"/>
    </location>
</feature>
<reference evidence="2 3" key="1">
    <citation type="submission" date="2023-07" db="EMBL/GenBank/DDBJ databases">
        <title>Genomic Encyclopedia of Type Strains, Phase IV (KMG-IV): sequencing the most valuable type-strain genomes for metagenomic binning, comparative biology and taxonomic classification.</title>
        <authorList>
            <person name="Goeker M."/>
        </authorList>
    </citation>
    <scope>NUCLEOTIDE SEQUENCE [LARGE SCALE GENOMIC DNA]</scope>
    <source>
        <strain evidence="2 3">DSM 23494</strain>
    </source>
</reference>
<gene>
    <name evidence="2" type="ORF">J2S17_005086</name>
</gene>
<feature type="compositionally biased region" description="Basic and acidic residues" evidence="1">
    <location>
        <begin position="15"/>
        <end position="25"/>
    </location>
</feature>
<evidence type="ECO:0000313" key="2">
    <source>
        <dbReference type="EMBL" id="MDQ0273165.1"/>
    </source>
</evidence>
<comment type="caution">
    <text evidence="2">The sequence shown here is derived from an EMBL/GenBank/DDBJ whole genome shotgun (WGS) entry which is preliminary data.</text>
</comment>
<evidence type="ECO:0000313" key="3">
    <source>
        <dbReference type="Proteomes" id="UP001238088"/>
    </source>
</evidence>
<evidence type="ECO:0000256" key="1">
    <source>
        <dbReference type="SAM" id="MobiDB-lite"/>
    </source>
</evidence>
<organism evidence="2 3">
    <name type="scientific">Cytobacillus purgationiresistens</name>
    <dbReference type="NCBI Taxonomy" id="863449"/>
    <lineage>
        <taxon>Bacteria</taxon>
        <taxon>Bacillati</taxon>
        <taxon>Bacillota</taxon>
        <taxon>Bacilli</taxon>
        <taxon>Bacillales</taxon>
        <taxon>Bacillaceae</taxon>
        <taxon>Cytobacillus</taxon>
    </lineage>
</organism>
<accession>A0ABU0AQ57</accession>
<name>A0ABU0AQ57_9BACI</name>
<sequence length="45" mass="4995">MCETPARAAGQVRTRRSEADEEVHCPPRGKRAPGEEINDYLPKAT</sequence>